<dbReference type="AlphaFoldDB" id="A0A8H3MDA1"/>
<sequence length="68" mass="7875">MSSSSAFWTWRFVGFFKTPGRNDQSLNKNIERIKTFVDPHEVFHMFNFLQFNSGCTLTRGVLVVVSTL</sequence>
<evidence type="ECO:0000313" key="2">
    <source>
        <dbReference type="Proteomes" id="UP000615446"/>
    </source>
</evidence>
<reference evidence="1" key="1">
    <citation type="submission" date="2019-10" db="EMBL/GenBank/DDBJ databases">
        <title>Conservation and host-specific expression of non-tandemly repeated heterogenous ribosome RNA gene in arbuscular mycorrhizal fungi.</title>
        <authorList>
            <person name="Maeda T."/>
            <person name="Kobayashi Y."/>
            <person name="Nakagawa T."/>
            <person name="Ezawa T."/>
            <person name="Yamaguchi K."/>
            <person name="Bino T."/>
            <person name="Nishimoto Y."/>
            <person name="Shigenobu S."/>
            <person name="Kawaguchi M."/>
        </authorList>
    </citation>
    <scope>NUCLEOTIDE SEQUENCE</scope>
    <source>
        <strain evidence="1">HR1</strain>
    </source>
</reference>
<dbReference type="EMBL" id="BLAL01000319">
    <property type="protein sequence ID" value="GET03233.1"/>
    <property type="molecule type" value="Genomic_DNA"/>
</dbReference>
<evidence type="ECO:0000313" key="1">
    <source>
        <dbReference type="EMBL" id="GET03233.1"/>
    </source>
</evidence>
<dbReference type="Proteomes" id="UP000615446">
    <property type="component" value="Unassembled WGS sequence"/>
</dbReference>
<organism evidence="1 2">
    <name type="scientific">Rhizophagus clarus</name>
    <dbReference type="NCBI Taxonomy" id="94130"/>
    <lineage>
        <taxon>Eukaryota</taxon>
        <taxon>Fungi</taxon>
        <taxon>Fungi incertae sedis</taxon>
        <taxon>Mucoromycota</taxon>
        <taxon>Glomeromycotina</taxon>
        <taxon>Glomeromycetes</taxon>
        <taxon>Glomerales</taxon>
        <taxon>Glomeraceae</taxon>
        <taxon>Rhizophagus</taxon>
    </lineage>
</organism>
<protein>
    <submittedName>
        <fullName evidence="1">Uncharacterized protein</fullName>
    </submittedName>
</protein>
<gene>
    <name evidence="1" type="ORF">RCL2_002958000</name>
</gene>
<comment type="caution">
    <text evidence="1">The sequence shown here is derived from an EMBL/GenBank/DDBJ whole genome shotgun (WGS) entry which is preliminary data.</text>
</comment>
<accession>A0A8H3MDA1</accession>
<name>A0A8H3MDA1_9GLOM</name>
<proteinExistence type="predicted"/>